<reference evidence="2 3" key="1">
    <citation type="journal article" date="2017" name="Biochemistry">
        <title>Identification of the Biosynthetic Pathway for the Antibiotic Bicyclomycin.</title>
        <authorList>
            <person name="Patteson J."/>
            <person name="Cai W."/>
            <person name="Johnson R.A."/>
            <person name="Santa Maria K."/>
            <person name="Li B."/>
        </authorList>
    </citation>
    <scope>NUCLEOTIDE SEQUENCE [LARGE SCALE GENOMIC DNA]</scope>
    <source>
        <strain evidence="2 3">ATCC 21532</strain>
    </source>
</reference>
<evidence type="ECO:0000256" key="1">
    <source>
        <dbReference type="SAM" id="MobiDB-lite"/>
    </source>
</evidence>
<dbReference type="AlphaFoldDB" id="A0A2G1XP72"/>
<comment type="caution">
    <text evidence="2">The sequence shown here is derived from an EMBL/GenBank/DDBJ whole genome shotgun (WGS) entry which is preliminary data.</text>
</comment>
<sequence length="76" mass="8087">MPEGCAEGFAEGFADGEAAAAGMCAAVASRSYNCCARSSSLTPAWYDTTRSKSTDRWRVPSGVSSFQRQPTRRSVS</sequence>
<evidence type="ECO:0000313" key="2">
    <source>
        <dbReference type="EMBL" id="PHQ53032.1"/>
    </source>
</evidence>
<accession>A0A2G1XP72</accession>
<keyword evidence="3" id="KW-1185">Reference proteome</keyword>
<feature type="compositionally biased region" description="Polar residues" evidence="1">
    <location>
        <begin position="62"/>
        <end position="76"/>
    </location>
</feature>
<name>A0A2G1XP72_STRCJ</name>
<organism evidence="2 3">
    <name type="scientific">Streptomyces cinnamoneus</name>
    <name type="common">Streptoverticillium cinnamoneum</name>
    <dbReference type="NCBI Taxonomy" id="53446"/>
    <lineage>
        <taxon>Bacteria</taxon>
        <taxon>Bacillati</taxon>
        <taxon>Actinomycetota</taxon>
        <taxon>Actinomycetes</taxon>
        <taxon>Kitasatosporales</taxon>
        <taxon>Streptomycetaceae</taxon>
        <taxon>Streptomyces</taxon>
        <taxon>Streptomyces cinnamoneus group</taxon>
    </lineage>
</organism>
<feature type="region of interest" description="Disordered" evidence="1">
    <location>
        <begin position="52"/>
        <end position="76"/>
    </location>
</feature>
<proteinExistence type="predicted"/>
<gene>
    <name evidence="2" type="ORF">BLA24_04225</name>
</gene>
<protein>
    <submittedName>
        <fullName evidence="2">Uncharacterized protein</fullName>
    </submittedName>
</protein>
<dbReference type="Proteomes" id="UP000222531">
    <property type="component" value="Unassembled WGS sequence"/>
</dbReference>
<evidence type="ECO:0000313" key="3">
    <source>
        <dbReference type="Proteomes" id="UP000222531"/>
    </source>
</evidence>
<dbReference type="EMBL" id="NHZO01000063">
    <property type="protein sequence ID" value="PHQ53032.1"/>
    <property type="molecule type" value="Genomic_DNA"/>
</dbReference>